<dbReference type="GO" id="GO:0016491">
    <property type="term" value="F:oxidoreductase activity"/>
    <property type="evidence" value="ECO:0007669"/>
    <property type="project" value="InterPro"/>
</dbReference>
<evidence type="ECO:0000256" key="5">
    <source>
        <dbReference type="SAM" id="MobiDB-lite"/>
    </source>
</evidence>
<feature type="region of interest" description="Disordered" evidence="5">
    <location>
        <begin position="381"/>
        <end position="413"/>
    </location>
</feature>
<sequence length="413" mass="45634">MVALADFNPSCYLPSSVSSYLPNAVACPPPPSVARSMFDTVTSPFSSTYSVLRHTTDAIMGLPFLSFLLIPTMTSYSTSLNLLFFYLTWSTLVLSHHPLRVEVVGSLAVKFLFYLLPSGAMLLMDVLFPGVSASFKSLGDDALPLKDTRRKSVFKFARILGWSVFNVVFGVMVQGLLEWLLTMQLGRPAALRVTTTLPLPWGIVKDLLKGLVARDVLTWVVHRYLLHGGARPANAIVRDLSAMHGSWYHKAVKAPFPLSPTYDHPLIYLLKVVLPMYLPAMYWRFHALTFILYLAIVSMEETFTHCGYARLPTHFILGGIARRNEVHCLTGGRGNFGTWGLCDWLAGTSIGTDATDDIMDEVEESDVQGKVMKQAGRGVAQVKNAAGGRNGSAHVGTRSRRRTRRTRSDSDSD</sequence>
<dbReference type="GO" id="GO:0016020">
    <property type="term" value="C:membrane"/>
    <property type="evidence" value="ECO:0007669"/>
    <property type="project" value="UniProtKB-SubCell"/>
</dbReference>
<dbReference type="EMBL" id="JAKLMC020000015">
    <property type="protein sequence ID" value="KAK5952455.1"/>
    <property type="molecule type" value="Genomic_DNA"/>
</dbReference>
<dbReference type="Pfam" id="PF04116">
    <property type="entry name" value="FA_hydroxylase"/>
    <property type="match status" value="1"/>
</dbReference>
<evidence type="ECO:0000256" key="1">
    <source>
        <dbReference type="ARBA" id="ARBA00004370"/>
    </source>
</evidence>
<dbReference type="PANTHER" id="PTHR11863">
    <property type="entry name" value="STEROL DESATURASE"/>
    <property type="match status" value="1"/>
</dbReference>
<organism evidence="8 9">
    <name type="scientific">Knufia fluminis</name>
    <dbReference type="NCBI Taxonomy" id="191047"/>
    <lineage>
        <taxon>Eukaryota</taxon>
        <taxon>Fungi</taxon>
        <taxon>Dikarya</taxon>
        <taxon>Ascomycota</taxon>
        <taxon>Pezizomycotina</taxon>
        <taxon>Eurotiomycetes</taxon>
        <taxon>Chaetothyriomycetidae</taxon>
        <taxon>Chaetothyriales</taxon>
        <taxon>Trichomeriaceae</taxon>
        <taxon>Knufia</taxon>
    </lineage>
</organism>
<dbReference type="Proteomes" id="UP001316803">
    <property type="component" value="Unassembled WGS sequence"/>
</dbReference>
<dbReference type="AlphaFoldDB" id="A0AAN8EM72"/>
<evidence type="ECO:0000259" key="7">
    <source>
        <dbReference type="Pfam" id="PF04116"/>
    </source>
</evidence>
<evidence type="ECO:0000313" key="8">
    <source>
        <dbReference type="EMBL" id="KAK5952455.1"/>
    </source>
</evidence>
<dbReference type="InterPro" id="IPR050307">
    <property type="entry name" value="Sterol_Desaturase_Related"/>
</dbReference>
<dbReference type="GO" id="GO:0008610">
    <property type="term" value="P:lipid biosynthetic process"/>
    <property type="evidence" value="ECO:0007669"/>
    <property type="project" value="InterPro"/>
</dbReference>
<name>A0AAN8EM72_9EURO</name>
<evidence type="ECO:0000256" key="4">
    <source>
        <dbReference type="ARBA" id="ARBA00023136"/>
    </source>
</evidence>
<protein>
    <recommendedName>
        <fullName evidence="7">Fatty acid hydroxylase domain-containing protein</fullName>
    </recommendedName>
</protein>
<accession>A0AAN8EM72</accession>
<evidence type="ECO:0000256" key="2">
    <source>
        <dbReference type="ARBA" id="ARBA00022692"/>
    </source>
</evidence>
<feature type="transmembrane region" description="Helical" evidence="6">
    <location>
        <begin position="111"/>
        <end position="135"/>
    </location>
</feature>
<dbReference type="GO" id="GO:0005506">
    <property type="term" value="F:iron ion binding"/>
    <property type="evidence" value="ECO:0007669"/>
    <property type="project" value="InterPro"/>
</dbReference>
<reference evidence="8 9" key="1">
    <citation type="submission" date="2022-12" db="EMBL/GenBank/DDBJ databases">
        <title>Genomic features and morphological characterization of a novel Knufia sp. strain isolated from spacecraft assembly facility.</title>
        <authorList>
            <person name="Teixeira M."/>
            <person name="Chander A.M."/>
            <person name="Stajich J.E."/>
            <person name="Venkateswaran K."/>
        </authorList>
    </citation>
    <scope>NUCLEOTIDE SEQUENCE [LARGE SCALE GENOMIC DNA]</scope>
    <source>
        <strain evidence="8 9">FJI-L2-BK-P2</strain>
    </source>
</reference>
<evidence type="ECO:0000256" key="6">
    <source>
        <dbReference type="SAM" id="Phobius"/>
    </source>
</evidence>
<comment type="caution">
    <text evidence="8">The sequence shown here is derived from an EMBL/GenBank/DDBJ whole genome shotgun (WGS) entry which is preliminary data.</text>
</comment>
<keyword evidence="3 6" id="KW-1133">Transmembrane helix</keyword>
<gene>
    <name evidence="8" type="ORF">OHC33_006498</name>
</gene>
<feature type="domain" description="Fatty acid hydroxylase" evidence="7">
    <location>
        <begin position="209"/>
        <end position="348"/>
    </location>
</feature>
<evidence type="ECO:0000256" key="3">
    <source>
        <dbReference type="ARBA" id="ARBA00022989"/>
    </source>
</evidence>
<comment type="subcellular location">
    <subcellularLocation>
        <location evidence="1">Membrane</location>
    </subcellularLocation>
</comment>
<dbReference type="InterPro" id="IPR006694">
    <property type="entry name" value="Fatty_acid_hydroxylase"/>
</dbReference>
<proteinExistence type="predicted"/>
<feature type="transmembrane region" description="Helical" evidence="6">
    <location>
        <begin position="156"/>
        <end position="177"/>
    </location>
</feature>
<keyword evidence="2 6" id="KW-0812">Transmembrane</keyword>
<evidence type="ECO:0000313" key="9">
    <source>
        <dbReference type="Proteomes" id="UP001316803"/>
    </source>
</evidence>
<keyword evidence="4 6" id="KW-0472">Membrane</keyword>
<keyword evidence="9" id="KW-1185">Reference proteome</keyword>